<evidence type="ECO:0000313" key="2">
    <source>
        <dbReference type="Proteomes" id="UP001477278"/>
    </source>
</evidence>
<sequence>MDSNVQSILKKIQAKVVELDALRVPIIKESIEFAKNVTNSFMQSAVMNNPDEIKKLGADGLKPIKDEFNNIINSLDTLTRDVLEDDKVWVYKREIDLNNIEELESRNFSISGSRLPDKLDDALRSLLSPIGALLTKHKLDYSDNWKKSGNQVRYSYGLSITVGLLESAKIFSRKHQEYESLMYELKEANKVSQQKAALSFWDNI</sequence>
<dbReference type="RefSeq" id="WP_347690729.1">
    <property type="nucleotide sequence ID" value="NZ_JBDPZN010000008.1"/>
</dbReference>
<dbReference type="EMBL" id="JBDPZN010000008">
    <property type="protein sequence ID" value="MEO3684032.1"/>
    <property type="molecule type" value="Genomic_DNA"/>
</dbReference>
<accession>A0ABV0FVN6</accession>
<name>A0ABV0FVN6_9GAMM</name>
<reference evidence="1 2" key="1">
    <citation type="submission" date="2024-05" db="EMBL/GenBank/DDBJ databases">
        <title>Genome sequencing of Marine Estuary Bacteria, Shewanella vesiculosa and S. baltica, and Pseudomonas syringae.</title>
        <authorList>
            <person name="Gurung A."/>
            <person name="Maclea K.S."/>
        </authorList>
    </citation>
    <scope>NUCLEOTIDE SEQUENCE [LARGE SCALE GENOMIC DNA]</scope>
    <source>
        <strain evidence="1 2">1A</strain>
    </source>
</reference>
<evidence type="ECO:0000313" key="1">
    <source>
        <dbReference type="EMBL" id="MEO3684032.1"/>
    </source>
</evidence>
<comment type="caution">
    <text evidence="1">The sequence shown here is derived from an EMBL/GenBank/DDBJ whole genome shotgun (WGS) entry which is preliminary data.</text>
</comment>
<protein>
    <submittedName>
        <fullName evidence="1">Uncharacterized protein</fullName>
    </submittedName>
</protein>
<keyword evidence="2" id="KW-1185">Reference proteome</keyword>
<organism evidence="1 2">
    <name type="scientific">Shewanella vesiculosa</name>
    <dbReference type="NCBI Taxonomy" id="518738"/>
    <lineage>
        <taxon>Bacteria</taxon>
        <taxon>Pseudomonadati</taxon>
        <taxon>Pseudomonadota</taxon>
        <taxon>Gammaproteobacteria</taxon>
        <taxon>Alteromonadales</taxon>
        <taxon>Shewanellaceae</taxon>
        <taxon>Shewanella</taxon>
    </lineage>
</organism>
<proteinExistence type="predicted"/>
<dbReference type="Proteomes" id="UP001477278">
    <property type="component" value="Unassembled WGS sequence"/>
</dbReference>
<gene>
    <name evidence="1" type="ORF">ABHN84_17310</name>
</gene>